<accession>A0A437K2Q7</accession>
<dbReference type="EMBL" id="RZTZ01000044">
    <property type="protein sequence ID" value="RVT56143.1"/>
    <property type="molecule type" value="Genomic_DNA"/>
</dbReference>
<dbReference type="GeneID" id="87620646"/>
<evidence type="ECO:0000256" key="1">
    <source>
        <dbReference type="SAM" id="SignalP"/>
    </source>
</evidence>
<gene>
    <name evidence="3" type="ORF">EM808_28280</name>
</gene>
<sequence length="158" mass="17713">MRNFFLFIGCFALISSLLLGCGTNNGESNGVNTNSSQEKKDNKKLKLNGEIIKFSISQNEGASEVNLNDKQSLEVLTTFVSNSQKESSVANMDNPDYYIHVYYEKEDKQILKVWVGENGEKSTLMDSDDTHGIYTVPEDDAREFIELLKSISNKLSNP</sequence>
<dbReference type="AlphaFoldDB" id="A0A437K2Q7"/>
<evidence type="ECO:0000313" key="4">
    <source>
        <dbReference type="Proteomes" id="UP000288024"/>
    </source>
</evidence>
<reference evidence="3 4" key="1">
    <citation type="submission" date="2019-01" db="EMBL/GenBank/DDBJ databases">
        <title>Bacillus sp. M5HDSG1-1, whole genome shotgun sequence.</title>
        <authorList>
            <person name="Tuo L."/>
        </authorList>
    </citation>
    <scope>NUCLEOTIDE SEQUENCE [LARGE SCALE GENOMIC DNA]</scope>
    <source>
        <strain evidence="3 4">M5HDSG1-1</strain>
    </source>
</reference>
<proteinExistence type="predicted"/>
<comment type="caution">
    <text evidence="3">The sequence shown here is derived from an EMBL/GenBank/DDBJ whole genome shotgun (WGS) entry which is preliminary data.</text>
</comment>
<organism evidence="3 4">
    <name type="scientific">Niallia taxi</name>
    <dbReference type="NCBI Taxonomy" id="2499688"/>
    <lineage>
        <taxon>Bacteria</taxon>
        <taxon>Bacillati</taxon>
        <taxon>Bacillota</taxon>
        <taxon>Bacilli</taxon>
        <taxon>Bacillales</taxon>
        <taxon>Bacillaceae</taxon>
        <taxon>Niallia</taxon>
    </lineage>
</organism>
<dbReference type="RefSeq" id="WP_127743137.1">
    <property type="nucleotide sequence ID" value="NZ_CAJCKN010000117.1"/>
</dbReference>
<dbReference type="Proteomes" id="UP000288024">
    <property type="component" value="Unassembled WGS sequence"/>
</dbReference>
<evidence type="ECO:0000313" key="3">
    <source>
        <dbReference type="EMBL" id="RVT56143.1"/>
    </source>
</evidence>
<dbReference type="PROSITE" id="PS51257">
    <property type="entry name" value="PROKAR_LIPOPROTEIN"/>
    <property type="match status" value="1"/>
</dbReference>
<feature type="domain" description="YhfM-like" evidence="2">
    <location>
        <begin position="50"/>
        <end position="152"/>
    </location>
</feature>
<name>A0A437K2Q7_9BACI</name>
<evidence type="ECO:0000259" key="2">
    <source>
        <dbReference type="Pfam" id="PF26353"/>
    </source>
</evidence>
<feature type="signal peptide" evidence="1">
    <location>
        <begin position="1"/>
        <end position="20"/>
    </location>
</feature>
<dbReference type="Pfam" id="PF26353">
    <property type="entry name" value="YhfM"/>
    <property type="match status" value="1"/>
</dbReference>
<feature type="chain" id="PRO_5038464899" description="YhfM-like domain-containing protein" evidence="1">
    <location>
        <begin position="21"/>
        <end position="158"/>
    </location>
</feature>
<protein>
    <recommendedName>
        <fullName evidence="2">YhfM-like domain-containing protein</fullName>
    </recommendedName>
</protein>
<keyword evidence="1" id="KW-0732">Signal</keyword>
<dbReference type="InterPro" id="IPR058780">
    <property type="entry name" value="YhfM-like_dom"/>
</dbReference>
<keyword evidence="4" id="KW-1185">Reference proteome</keyword>